<evidence type="ECO:0000313" key="2">
    <source>
        <dbReference type="Proteomes" id="UP001168883"/>
    </source>
</evidence>
<dbReference type="Proteomes" id="UP001168883">
    <property type="component" value="Unassembled WGS sequence"/>
</dbReference>
<dbReference type="EMBL" id="JAUMKJ010000105">
    <property type="protein sequence ID" value="MDO3682136.1"/>
    <property type="molecule type" value="Genomic_DNA"/>
</dbReference>
<keyword evidence="2" id="KW-1185">Reference proteome</keyword>
<proteinExistence type="predicted"/>
<name>A0ABT8VMD5_9BACL</name>
<comment type="caution">
    <text evidence="1">The sequence shown here is derived from an EMBL/GenBank/DDBJ whole genome shotgun (WGS) entry which is preliminary data.</text>
</comment>
<sequence length="175" mass="20115">MDFRIQAGCPQFTGEYDEDISSLSDALEIVFPLWTEDAIIMWKNICIPIGYKYDISLMIEDILNILETLRINHSGKISVHWPTNTFACKWDITWDSNSLTIHSEWECVVGKTEDLLKQSGHVVITKEIFQSEWKRVLRNIIEGLTKSGFNTTSVPKMARLIAEFNAIKNEGILYN</sequence>
<gene>
    <name evidence="1" type="ORF">Q3C12_34635</name>
</gene>
<organism evidence="1 2">
    <name type="scientific">Paenibacillus ehimensis</name>
    <dbReference type="NCBI Taxonomy" id="79264"/>
    <lineage>
        <taxon>Bacteria</taxon>
        <taxon>Bacillati</taxon>
        <taxon>Bacillota</taxon>
        <taxon>Bacilli</taxon>
        <taxon>Bacillales</taxon>
        <taxon>Paenibacillaceae</taxon>
        <taxon>Paenibacillus</taxon>
    </lineage>
</organism>
<accession>A0ABT8VMD5</accession>
<reference evidence="1" key="1">
    <citation type="submission" date="2023-07" db="EMBL/GenBank/DDBJ databases">
        <authorList>
            <person name="Aktuganov G."/>
            <person name="Boyko T."/>
            <person name="Delegan Y."/>
            <person name="Galimzianova N."/>
            <person name="Gilvanova E."/>
            <person name="Korobov V."/>
            <person name="Kuzmina L."/>
            <person name="Melentiev A."/>
            <person name="Milman P."/>
            <person name="Ryabova A."/>
            <person name="Stupak E."/>
            <person name="Yasakov T."/>
            <person name="Zharikova N."/>
            <person name="Zhurenko E."/>
        </authorList>
    </citation>
    <scope>NUCLEOTIDE SEQUENCE</scope>
    <source>
        <strain evidence="1">IB-739</strain>
    </source>
</reference>
<protein>
    <submittedName>
        <fullName evidence="1">Uncharacterized protein</fullName>
    </submittedName>
</protein>
<evidence type="ECO:0000313" key="1">
    <source>
        <dbReference type="EMBL" id="MDO3682136.1"/>
    </source>
</evidence>
<dbReference type="RefSeq" id="WP_302881581.1">
    <property type="nucleotide sequence ID" value="NZ_JAUMKJ010000105.1"/>
</dbReference>